<dbReference type="PANTHER" id="PTHR15592">
    <property type="entry name" value="MATRIN 3/NUCLEAR PROTEIN 220-RELATED"/>
    <property type="match status" value="1"/>
</dbReference>
<dbReference type="InterPro" id="IPR000504">
    <property type="entry name" value="RRM_dom"/>
</dbReference>
<dbReference type="SUPFAM" id="SSF54928">
    <property type="entry name" value="RNA-binding domain, RBD"/>
    <property type="match status" value="4"/>
</dbReference>
<evidence type="ECO:0000313" key="4">
    <source>
        <dbReference type="Proteomes" id="UP001497525"/>
    </source>
</evidence>
<dbReference type="Pfam" id="PF13893">
    <property type="entry name" value="RRM_5"/>
    <property type="match status" value="2"/>
</dbReference>
<dbReference type="CDD" id="cd12425">
    <property type="entry name" value="RRM4_PTBP1_like"/>
    <property type="match status" value="1"/>
</dbReference>
<reference evidence="3" key="1">
    <citation type="submission" date="2024-06" db="EMBL/GenBank/DDBJ databases">
        <authorList>
            <person name="Liu X."/>
            <person name="Lenzi L."/>
            <person name="Haldenby T S."/>
            <person name="Uol C."/>
        </authorList>
    </citation>
    <scope>NUCLEOTIDE SEQUENCE</scope>
</reference>
<organism evidence="3 4">
    <name type="scientific">Calicophoron daubneyi</name>
    <name type="common">Rumen fluke</name>
    <name type="synonym">Paramphistomum daubneyi</name>
    <dbReference type="NCBI Taxonomy" id="300641"/>
    <lineage>
        <taxon>Eukaryota</taxon>
        <taxon>Metazoa</taxon>
        <taxon>Spiralia</taxon>
        <taxon>Lophotrochozoa</taxon>
        <taxon>Platyhelminthes</taxon>
        <taxon>Trematoda</taxon>
        <taxon>Digenea</taxon>
        <taxon>Plagiorchiida</taxon>
        <taxon>Pronocephalata</taxon>
        <taxon>Paramphistomoidea</taxon>
        <taxon>Paramphistomidae</taxon>
        <taxon>Calicophoron</taxon>
    </lineage>
</organism>
<feature type="domain" description="RRM" evidence="2">
    <location>
        <begin position="429"/>
        <end position="503"/>
    </location>
</feature>
<comment type="caution">
    <text evidence="3">The sequence shown here is derived from an EMBL/GenBank/DDBJ whole genome shotgun (WGS) entry which is preliminary data.</text>
</comment>
<proteinExistence type="predicted"/>
<evidence type="ECO:0000259" key="2">
    <source>
        <dbReference type="PROSITE" id="PS50102"/>
    </source>
</evidence>
<feature type="domain" description="RRM" evidence="2">
    <location>
        <begin position="53"/>
        <end position="127"/>
    </location>
</feature>
<evidence type="ECO:0000313" key="3">
    <source>
        <dbReference type="EMBL" id="CAL5136864.1"/>
    </source>
</evidence>
<dbReference type="GO" id="GO:0003723">
    <property type="term" value="F:RNA binding"/>
    <property type="evidence" value="ECO:0007669"/>
    <property type="project" value="UniProtKB-UniRule"/>
</dbReference>
<dbReference type="FunFam" id="3.30.70.330:FF:000341">
    <property type="entry name" value="Hephaestus, isoform C"/>
    <property type="match status" value="1"/>
</dbReference>
<dbReference type="InterPro" id="IPR035979">
    <property type="entry name" value="RBD_domain_sf"/>
</dbReference>
<dbReference type="SMART" id="SM00360">
    <property type="entry name" value="RRM"/>
    <property type="match status" value="4"/>
</dbReference>
<dbReference type="CDD" id="cd12421">
    <property type="entry name" value="RRM1_PTBP1_hnRNPL_like"/>
    <property type="match status" value="1"/>
</dbReference>
<gene>
    <name evidence="3" type="ORF">CDAUBV1_LOCUS11160</name>
</gene>
<dbReference type="CDD" id="cd12423">
    <property type="entry name" value="RRM3_PTBP1_like"/>
    <property type="match status" value="1"/>
</dbReference>
<keyword evidence="1" id="KW-0694">RNA-binding</keyword>
<accession>A0AAV2TKY9</accession>
<dbReference type="PROSITE" id="PS50102">
    <property type="entry name" value="RRM"/>
    <property type="match status" value="4"/>
</dbReference>
<sequence>MVLLRNPHFLACNHERDATNGFMMNGDSHAPMDTESNENKKSRIEYVETVPSKVIHIRNMPNDATEHEIALLGIPFGMLENMVLSKKAGQALIEMQTLESSILMVSYYREYQVTLRGRNLVMQFSKHQHLELHSENSNIGEAIRNANRIVQQDLSGANSGLPNTVLRVLVDNIMGQQINHTILHKIFYRYGKILRIITFLKNQQYHGLIEFENHIHAFVAMLHLNGQNIYTGCCSLRVEFSKNRGPLEVRHESDRCRDYTNNPLSEEELISLRRYTNGSSGGGGAGHHGGANGMGPQFQNNMPGVAHQGLHLPMGMVASPSTSNAGINELTAQLAALAQQSGLALTPAAAAATASFMALTAQNNTAGAQSMAGTSNLAALLAAIQGSAFQNSMLPLGGSAGPMTSLQHSISSHNQVMGSRQSASSSGGTVLIVSNLNEERVYPDALFTLFGVYGDVTRVKIMFNKKDTALVQFTEPQQAVTALQFLSGQRLWGKTMKIAVSRHNVVQLPKEDSDNGLTKDYSTSLLHRFRKPNSKNYQNIYPPSNVLHLSNIPSSISEEDIRLLFAAKGFEVTGFRFMQKDKKMALVQLDTVDIAIQALIELHNSQLTENSHLRISFSKSAI</sequence>
<dbReference type="Proteomes" id="UP001497525">
    <property type="component" value="Unassembled WGS sequence"/>
</dbReference>
<dbReference type="EMBL" id="CAXLJL010000356">
    <property type="protein sequence ID" value="CAL5136864.1"/>
    <property type="molecule type" value="Genomic_DNA"/>
</dbReference>
<dbReference type="AlphaFoldDB" id="A0AAV2TKY9"/>
<evidence type="ECO:0000256" key="1">
    <source>
        <dbReference type="PROSITE-ProRule" id="PRU00176"/>
    </source>
</evidence>
<feature type="domain" description="RRM" evidence="2">
    <location>
        <begin position="545"/>
        <end position="620"/>
    </location>
</feature>
<feature type="domain" description="RRM" evidence="2">
    <location>
        <begin position="166"/>
        <end position="243"/>
    </location>
</feature>
<dbReference type="Gene3D" id="3.30.70.330">
    <property type="match status" value="4"/>
</dbReference>
<protein>
    <recommendedName>
        <fullName evidence="2">RRM domain-containing protein</fullName>
    </recommendedName>
</protein>
<dbReference type="InterPro" id="IPR012677">
    <property type="entry name" value="Nucleotide-bd_a/b_plait_sf"/>
</dbReference>
<name>A0AAV2TKY9_CALDB</name>